<dbReference type="InterPro" id="IPR017508">
    <property type="entry name" value="HipA_N1"/>
</dbReference>
<gene>
    <name evidence="2" type="ORF">ABFB10_22715</name>
</gene>
<dbReference type="RefSeq" id="WP_347168475.1">
    <property type="nucleotide sequence ID" value="NZ_JBDNCH010000004.1"/>
</dbReference>
<proteinExistence type="predicted"/>
<evidence type="ECO:0000313" key="2">
    <source>
        <dbReference type="EMBL" id="MEN9063391.1"/>
    </source>
</evidence>
<feature type="domain" description="HipA N-terminal subdomain 1" evidence="1">
    <location>
        <begin position="2"/>
        <end position="99"/>
    </location>
</feature>
<organism evidence="2 3">
    <name type="scientific">Ponticoccus litoralis</name>
    <dbReference type="NCBI Taxonomy" id="422297"/>
    <lineage>
        <taxon>Bacteria</taxon>
        <taxon>Pseudomonadati</taxon>
        <taxon>Pseudomonadota</taxon>
        <taxon>Alphaproteobacteria</taxon>
        <taxon>Rhodobacterales</taxon>
        <taxon>Roseobacteraceae</taxon>
        <taxon>Ponticoccus</taxon>
    </lineage>
</organism>
<dbReference type="GO" id="GO:0005829">
    <property type="term" value="C:cytosol"/>
    <property type="evidence" value="ECO:0007669"/>
    <property type="project" value="TreeGrafter"/>
</dbReference>
<dbReference type="Pfam" id="PF13657">
    <property type="entry name" value="Couple_hipA"/>
    <property type="match status" value="1"/>
</dbReference>
<accession>A0AAW9SSJ9</accession>
<name>A0AAW9SSJ9_9RHOB</name>
<comment type="caution">
    <text evidence="2">The sequence shown here is derived from an EMBL/GenBank/DDBJ whole genome shotgun (WGS) entry which is preliminary data.</text>
</comment>
<reference evidence="2 3" key="1">
    <citation type="submission" date="2024-05" db="EMBL/GenBank/DDBJ databases">
        <title>Genome sequence of Ponticoccus litoralis KCCM 90028.</title>
        <authorList>
            <person name="Kim J.M."/>
            <person name="Lee J.K."/>
            <person name="Choi B.J."/>
            <person name="Bayburt H."/>
            <person name="Baek J.H."/>
            <person name="Jeon C.O."/>
        </authorList>
    </citation>
    <scope>NUCLEOTIDE SEQUENCE [LARGE SCALE GENOMIC DNA]</scope>
    <source>
        <strain evidence="2 3">KCCM 90028</strain>
    </source>
</reference>
<dbReference type="InterPro" id="IPR052028">
    <property type="entry name" value="HipA_Ser/Thr_kinase"/>
</dbReference>
<sequence>MKVFYESREVAEIAPGEDGAATLTYNADWQRTRGAFPVSTRMPLAVARHGAGEVLPWVANLLPESQQLEMVARATGASQADPLALLASIGRDTSGAMSFAERGFARMTTRAVPDEAALERIIQELPKKPFLVGEDGVSMSLAGVQSKIGVHVDADGAISIPVEGAPSTWILKPDAAPLHWRGL</sequence>
<protein>
    <submittedName>
        <fullName evidence="2">HipA N-terminal domain-containing protein</fullName>
    </submittedName>
</protein>
<dbReference type="GO" id="GO:0004674">
    <property type="term" value="F:protein serine/threonine kinase activity"/>
    <property type="evidence" value="ECO:0007669"/>
    <property type="project" value="TreeGrafter"/>
</dbReference>
<evidence type="ECO:0000313" key="3">
    <source>
        <dbReference type="Proteomes" id="UP001428774"/>
    </source>
</evidence>
<dbReference type="PANTHER" id="PTHR37419">
    <property type="entry name" value="SERINE/THREONINE-PROTEIN KINASE TOXIN HIPA"/>
    <property type="match status" value="1"/>
</dbReference>
<dbReference type="Proteomes" id="UP001428774">
    <property type="component" value="Unassembled WGS sequence"/>
</dbReference>
<keyword evidence="3" id="KW-1185">Reference proteome</keyword>
<evidence type="ECO:0000259" key="1">
    <source>
        <dbReference type="Pfam" id="PF13657"/>
    </source>
</evidence>
<dbReference type="EMBL" id="JBDNCH010000004">
    <property type="protein sequence ID" value="MEN9063391.1"/>
    <property type="molecule type" value="Genomic_DNA"/>
</dbReference>
<dbReference type="NCBIfam" id="TIGR03071">
    <property type="entry name" value="couple_hipA"/>
    <property type="match status" value="1"/>
</dbReference>
<dbReference type="PANTHER" id="PTHR37419:SF1">
    <property type="entry name" value="SERINE_THREONINE-PROTEIN KINASE TOXIN HIPA"/>
    <property type="match status" value="1"/>
</dbReference>
<dbReference type="AlphaFoldDB" id="A0AAW9SSJ9"/>